<accession>A0A0J6WTK5</accession>
<dbReference type="InParanoid" id="A0A0J6WTK5"/>
<proteinExistence type="predicted"/>
<dbReference type="EMBL" id="LEKT01000014">
    <property type="protein sequence ID" value="KMO86875.1"/>
    <property type="molecule type" value="Genomic_DNA"/>
</dbReference>
<name>A0A0J6WTK5_9FIRM</name>
<protein>
    <submittedName>
        <fullName evidence="1">Uncharacterized protein</fullName>
    </submittedName>
</protein>
<dbReference type="PATRIC" id="fig|1122219.3.peg.630"/>
<organism evidence="1 2">
    <name type="scientific">Megasphaera cerevisiae DSM 20462</name>
    <dbReference type="NCBI Taxonomy" id="1122219"/>
    <lineage>
        <taxon>Bacteria</taxon>
        <taxon>Bacillati</taxon>
        <taxon>Bacillota</taxon>
        <taxon>Negativicutes</taxon>
        <taxon>Veillonellales</taxon>
        <taxon>Veillonellaceae</taxon>
        <taxon>Megasphaera</taxon>
    </lineage>
</organism>
<dbReference type="AlphaFoldDB" id="A0A0J6WTK5"/>
<evidence type="ECO:0000313" key="1">
    <source>
        <dbReference type="EMBL" id="KMO86875.1"/>
    </source>
</evidence>
<sequence length="228" mass="26763">MSDDPAYEIIDYAKSNIDRFIRAIEKLSDKNQFVFTIASKSFFRNIAKHILFFKQIDLIMPCYFYKVIISDLYNLIVNLVEGQVRYAYLDERSIIENYTRAIINDQVHDGHITSQSFEALQGKKYSFDFLETDFSFIKSEYRTSCAYIHGSTFLNPELSTVLCECVGGKHIRNINKYFNRIMKLLKIYDQLLISSNGESINGSFHREKVFFEYLLGKEMLELLFKTCQ</sequence>
<comment type="caution">
    <text evidence="1">The sequence shown here is derived from an EMBL/GenBank/DDBJ whole genome shotgun (WGS) entry which is preliminary data.</text>
</comment>
<reference evidence="1 2" key="1">
    <citation type="submission" date="2015-06" db="EMBL/GenBank/DDBJ databases">
        <title>Draft genome sequence of beer spoilage bacterium Megasphaera cerevisiae type strain 20462.</title>
        <authorList>
            <person name="Kutumbaka K."/>
            <person name="Pasmowitz J."/>
            <person name="Mategko J."/>
            <person name="Reyes D."/>
            <person name="Friedrich A."/>
            <person name="Han S."/>
            <person name="Martens-Habbena W."/>
            <person name="Neal-McKinney J."/>
            <person name="Janagama H.K."/>
            <person name="Nadala C."/>
            <person name="Samadpour M."/>
        </authorList>
    </citation>
    <scope>NUCLEOTIDE SEQUENCE [LARGE SCALE GENOMIC DNA]</scope>
    <source>
        <strain evidence="1 2">DSM 20462</strain>
    </source>
</reference>
<dbReference type="Proteomes" id="UP000036503">
    <property type="component" value="Unassembled WGS sequence"/>
</dbReference>
<gene>
    <name evidence="1" type="ORF">AB840_05965</name>
</gene>
<evidence type="ECO:0000313" key="2">
    <source>
        <dbReference type="Proteomes" id="UP000036503"/>
    </source>
</evidence>
<keyword evidence="2" id="KW-1185">Reference proteome</keyword>